<evidence type="ECO:0000256" key="8">
    <source>
        <dbReference type="ARBA" id="ARBA00030468"/>
    </source>
</evidence>
<dbReference type="AlphaFoldDB" id="A0A1F2P8D2"/>
<dbReference type="InterPro" id="IPR003209">
    <property type="entry name" value="METHMP_CycHdrlase"/>
</dbReference>
<evidence type="ECO:0000256" key="7">
    <source>
        <dbReference type="ARBA" id="ARBA00022801"/>
    </source>
</evidence>
<keyword evidence="5" id="KW-0963">Cytoplasm</keyword>
<evidence type="ECO:0000313" key="10">
    <source>
        <dbReference type="EMBL" id="OFV67590.1"/>
    </source>
</evidence>
<dbReference type="GO" id="GO:0006730">
    <property type="term" value="P:one-carbon metabolic process"/>
    <property type="evidence" value="ECO:0007669"/>
    <property type="project" value="UniProtKB-KW"/>
</dbReference>
<accession>A0A1F2P8D2</accession>
<comment type="subcellular location">
    <subcellularLocation>
        <location evidence="1">Cytoplasm</location>
    </subcellularLocation>
</comment>
<keyword evidence="7 10" id="KW-0378">Hydrolase</keyword>
<dbReference type="Gene3D" id="3.30.1030.10">
    <property type="entry name" value="Methenyltetrahydromethanopterin Cyclohydrolase, Chain A, domain 2"/>
    <property type="match status" value="1"/>
</dbReference>
<keyword evidence="11" id="KW-1185">Reference proteome</keyword>
<dbReference type="Pfam" id="PF02289">
    <property type="entry name" value="MCH"/>
    <property type="match status" value="1"/>
</dbReference>
<comment type="caution">
    <text evidence="10">The sequence shown here is derived from an EMBL/GenBank/DDBJ whole genome shotgun (WGS) entry which is preliminary data.</text>
</comment>
<evidence type="ECO:0000256" key="9">
    <source>
        <dbReference type="ARBA" id="ARBA00048684"/>
    </source>
</evidence>
<gene>
    <name evidence="10" type="ORF">SCAL_000965</name>
</gene>
<evidence type="ECO:0000256" key="6">
    <source>
        <dbReference type="ARBA" id="ARBA00022563"/>
    </source>
</evidence>
<organism evidence="10 11">
    <name type="scientific">Candidatus Syntropharchaeum caldarium</name>
    <dbReference type="NCBI Taxonomy" id="1838285"/>
    <lineage>
        <taxon>Archaea</taxon>
        <taxon>Methanobacteriati</taxon>
        <taxon>Methanobacteriota</taxon>
        <taxon>Stenosarchaea group</taxon>
        <taxon>Methanomicrobia</taxon>
        <taxon>Methanosarcinales</taxon>
        <taxon>ANME-2 cluster</taxon>
        <taxon>Candidatus Syntropharchaeum</taxon>
    </lineage>
</organism>
<comment type="similarity">
    <text evidence="2">Belongs to the MCH family.</text>
</comment>
<evidence type="ECO:0000256" key="4">
    <source>
        <dbReference type="ARBA" id="ARBA00020597"/>
    </source>
</evidence>
<comment type="catalytic activity">
    <reaction evidence="9">
        <text>5,10-methenyl-5,6,7,8-tetrahydromethanopterin + H2O = N(5)-formyl-5,6,7,8-tetrahydromethanopterin + H(+)</text>
        <dbReference type="Rhea" id="RHEA:19053"/>
        <dbReference type="ChEBI" id="CHEBI:15377"/>
        <dbReference type="ChEBI" id="CHEBI:15378"/>
        <dbReference type="ChEBI" id="CHEBI:58018"/>
        <dbReference type="ChEBI" id="CHEBI:58337"/>
        <dbReference type="EC" id="3.5.4.27"/>
    </reaction>
</comment>
<evidence type="ECO:0000256" key="2">
    <source>
        <dbReference type="ARBA" id="ARBA00006902"/>
    </source>
</evidence>
<proteinExistence type="inferred from homology"/>
<dbReference type="GO" id="GO:0005737">
    <property type="term" value="C:cytoplasm"/>
    <property type="evidence" value="ECO:0007669"/>
    <property type="project" value="UniProtKB-SubCell"/>
</dbReference>
<evidence type="ECO:0000256" key="3">
    <source>
        <dbReference type="ARBA" id="ARBA00012765"/>
    </source>
</evidence>
<evidence type="ECO:0000256" key="5">
    <source>
        <dbReference type="ARBA" id="ARBA00022490"/>
    </source>
</evidence>
<dbReference type="EC" id="3.5.4.27" evidence="3"/>
<reference evidence="10" key="1">
    <citation type="submission" date="2016-05" db="EMBL/GenBank/DDBJ databases">
        <title>Microbial consortia oxidize butane by reversing methanogenesis.</title>
        <authorList>
            <person name="Laso-Perez R."/>
            <person name="Richter M."/>
            <person name="Wegener G."/>
            <person name="Musat F."/>
        </authorList>
    </citation>
    <scope>NUCLEOTIDE SEQUENCE [LARGE SCALE GENOMIC DNA]</scope>
    <source>
        <strain evidence="10">BOX2</strain>
    </source>
</reference>
<dbReference type="SUPFAM" id="SSF56199">
    <property type="entry name" value="Methenyltetrahydromethanopterin cyclohydrolase"/>
    <property type="match status" value="1"/>
</dbReference>
<name>A0A1F2P8D2_9EURY</name>
<dbReference type="GO" id="GO:0018759">
    <property type="term" value="F:methenyltetrahydromethanopterin cyclohydrolase activity"/>
    <property type="evidence" value="ECO:0007669"/>
    <property type="project" value="UniProtKB-EC"/>
</dbReference>
<sequence>MFAPAEVTINELTTGMTLTSGKIDTEILLESFRLKRV</sequence>
<dbReference type="EMBL" id="LYOS01000003">
    <property type="protein sequence ID" value="OFV67590.1"/>
    <property type="molecule type" value="Genomic_DNA"/>
</dbReference>
<protein>
    <recommendedName>
        <fullName evidence="4">Methenyltetrahydromethanopterin cyclohydrolase</fullName>
        <ecNumber evidence="3">3.5.4.27</ecNumber>
    </recommendedName>
    <alternativeName>
        <fullName evidence="8">Methenyl-H4MPT cyclohydrolase</fullName>
    </alternativeName>
</protein>
<keyword evidence="6" id="KW-0554">One-carbon metabolism</keyword>
<evidence type="ECO:0000256" key="1">
    <source>
        <dbReference type="ARBA" id="ARBA00004496"/>
    </source>
</evidence>
<dbReference type="Proteomes" id="UP000186940">
    <property type="component" value="Unassembled WGS sequence"/>
</dbReference>
<evidence type="ECO:0000313" key="11">
    <source>
        <dbReference type="Proteomes" id="UP000186940"/>
    </source>
</evidence>